<evidence type="ECO:0000256" key="4">
    <source>
        <dbReference type="ARBA" id="ARBA00022833"/>
    </source>
</evidence>
<dbReference type="Proteomes" id="UP000829194">
    <property type="component" value="Chromosome"/>
</dbReference>
<feature type="binding site" evidence="7">
    <location>
        <begin position="6"/>
        <end position="10"/>
    </location>
    <ligand>
        <name>L-glutamate</name>
        <dbReference type="ChEBI" id="CHEBI:29985"/>
    </ligand>
</feature>
<dbReference type="SUPFAM" id="SSF52374">
    <property type="entry name" value="Nucleotidylyl transferase"/>
    <property type="match status" value="1"/>
</dbReference>
<evidence type="ECO:0000313" key="10">
    <source>
        <dbReference type="EMBL" id="UNP32089.1"/>
    </source>
</evidence>
<evidence type="ECO:0000256" key="6">
    <source>
        <dbReference type="ARBA" id="ARBA00023146"/>
    </source>
</evidence>
<dbReference type="NCBIfam" id="TIGR03838">
    <property type="entry name" value="queuosine_YadB"/>
    <property type="match status" value="1"/>
</dbReference>
<evidence type="ECO:0000256" key="5">
    <source>
        <dbReference type="ARBA" id="ARBA00022840"/>
    </source>
</evidence>
<keyword evidence="1 7" id="KW-0436">Ligase</keyword>
<proteinExistence type="inferred from homology"/>
<dbReference type="HAMAP" id="MF_01428">
    <property type="entry name" value="Glu_Q_tRNA_synth"/>
    <property type="match status" value="1"/>
</dbReference>
<feature type="binding site" evidence="7">
    <location>
        <position position="232"/>
    </location>
    <ligand>
        <name>ATP</name>
        <dbReference type="ChEBI" id="CHEBI:30616"/>
    </ligand>
</feature>
<dbReference type="EMBL" id="CP093547">
    <property type="protein sequence ID" value="UNP32089.1"/>
    <property type="molecule type" value="Genomic_DNA"/>
</dbReference>
<keyword evidence="5 7" id="KW-0067">ATP-binding</keyword>
<gene>
    <name evidence="10" type="primary">gluQRS</name>
    <name evidence="7" type="synonym">gluQ</name>
    <name evidence="10" type="ORF">MOV92_08655</name>
</gene>
<dbReference type="InterPro" id="IPR014729">
    <property type="entry name" value="Rossmann-like_a/b/a_fold"/>
</dbReference>
<keyword evidence="4" id="KW-0862">Zinc</keyword>
<accession>A0ABY3XKE8</accession>
<sequence>MRYRGRFAPSPTGELHAGSLLAAFGSWLLARHHDGAWLVRIEDLDPPREVPGAAQRQLQALAAFGLHSDEAVIRQSDRHGLYQAALDRLLDAGLAFACHCSRSDLAASGGIHRHCVAAAPRPGHGAPQPAIRLRVADGAAVDFVDTILGPQHQDVAREVGDFVLRRADGYWAYQLAVVVDDADQGITEVVRGADLLDSTARQILLQRALGLATPDYAHLPLLLDANGRKLSKSDAAHPLDPADPLPALRAAWQALGQDPHTLDEVATVTQLLAAARVSFSPAQIPQTVSGLAAMHNDPCANAV</sequence>
<keyword evidence="2" id="KW-0479">Metal-binding</keyword>
<comment type="similarity">
    <text evidence="7">Belongs to the class-I aminoacyl-tRNA synthetase family. GluQ subfamily.</text>
</comment>
<dbReference type="RefSeq" id="WP_057942445.1">
    <property type="nucleotide sequence ID" value="NZ_CP011131.1"/>
</dbReference>
<keyword evidence="8" id="KW-0648">Protein biosynthesis</keyword>
<dbReference type="Gene3D" id="3.40.50.620">
    <property type="entry name" value="HUPs"/>
    <property type="match status" value="1"/>
</dbReference>
<evidence type="ECO:0000256" key="7">
    <source>
        <dbReference type="HAMAP-Rule" id="MF_01428"/>
    </source>
</evidence>
<dbReference type="GO" id="GO:0016874">
    <property type="term" value="F:ligase activity"/>
    <property type="evidence" value="ECO:0007669"/>
    <property type="project" value="UniProtKB-KW"/>
</dbReference>
<evidence type="ECO:0000256" key="2">
    <source>
        <dbReference type="ARBA" id="ARBA00022723"/>
    </source>
</evidence>
<evidence type="ECO:0000256" key="8">
    <source>
        <dbReference type="RuleBase" id="RU363037"/>
    </source>
</evidence>
<feature type="short sequence motif" description="'HIGH' region" evidence="7">
    <location>
        <begin position="9"/>
        <end position="19"/>
    </location>
</feature>
<organism evidence="10 11">
    <name type="scientific">Lysobacter gummosus</name>
    <dbReference type="NCBI Taxonomy" id="262324"/>
    <lineage>
        <taxon>Bacteria</taxon>
        <taxon>Pseudomonadati</taxon>
        <taxon>Pseudomonadota</taxon>
        <taxon>Gammaproteobacteria</taxon>
        <taxon>Lysobacterales</taxon>
        <taxon>Lysobacteraceae</taxon>
        <taxon>Lysobacter</taxon>
    </lineage>
</organism>
<evidence type="ECO:0000256" key="1">
    <source>
        <dbReference type="ARBA" id="ARBA00022598"/>
    </source>
</evidence>
<dbReference type="Pfam" id="PF00749">
    <property type="entry name" value="tRNA-synt_1c"/>
    <property type="match status" value="1"/>
</dbReference>
<keyword evidence="6 7" id="KW-0030">Aminoacyl-tRNA synthetase</keyword>
<comment type="function">
    <text evidence="7">Catalyzes the tRNA-independent activation of glutamate in presence of ATP and the subsequent transfer of glutamate onto a tRNA(Asp). Glutamate is transferred on the 2-amino-5-(4,5-dihydroxy-2-cyclopenten-1-yl) moiety of the queuosine in the wobble position of the QUC anticodon.</text>
</comment>
<evidence type="ECO:0000313" key="11">
    <source>
        <dbReference type="Proteomes" id="UP000829194"/>
    </source>
</evidence>
<dbReference type="InterPro" id="IPR000924">
    <property type="entry name" value="Glu/Gln-tRNA-synth"/>
</dbReference>
<feature type="binding site" evidence="7">
    <location>
        <position position="191"/>
    </location>
    <ligand>
        <name>L-glutamate</name>
        <dbReference type="ChEBI" id="CHEBI:29985"/>
    </ligand>
</feature>
<feature type="binding site" evidence="7">
    <location>
        <position position="173"/>
    </location>
    <ligand>
        <name>L-glutamate</name>
        <dbReference type="ChEBI" id="CHEBI:29985"/>
    </ligand>
</feature>
<feature type="short sequence motif" description="'KMSKS' region" evidence="7">
    <location>
        <begin position="229"/>
        <end position="233"/>
    </location>
</feature>
<reference evidence="10 11" key="1">
    <citation type="submission" date="2022-03" db="EMBL/GenBank/DDBJ databases">
        <title>Complete genome sequence of Lysobacter capsici VKM B-2533 and Lysobacter gummosus 10.1.1, promising sources of lytic agents.</title>
        <authorList>
            <person name="Tarlachkov S.V."/>
            <person name="Kudryakova I.V."/>
            <person name="Afoshin A.S."/>
            <person name="Leontyevskaya E.A."/>
            <person name="Leontyevskaya N.V."/>
        </authorList>
    </citation>
    <scope>NUCLEOTIDE SEQUENCE [LARGE SCALE GENOMIC DNA]</scope>
    <source>
        <strain evidence="10 11">10.1.1</strain>
    </source>
</reference>
<evidence type="ECO:0000256" key="3">
    <source>
        <dbReference type="ARBA" id="ARBA00022741"/>
    </source>
</evidence>
<feature type="binding site" evidence="7">
    <location>
        <position position="42"/>
    </location>
    <ligand>
        <name>L-glutamate</name>
        <dbReference type="ChEBI" id="CHEBI:29985"/>
    </ligand>
</feature>
<dbReference type="NCBIfam" id="NF004314">
    <property type="entry name" value="PRK05710.1-3"/>
    <property type="match status" value="1"/>
</dbReference>
<comment type="caution">
    <text evidence="7">Lacks conserved residue(s) required for the propagation of feature annotation.</text>
</comment>
<dbReference type="EC" id="6.1.1.-" evidence="7"/>
<dbReference type="InterPro" id="IPR020058">
    <property type="entry name" value="Glu/Gln-tRNA-synth_Ib_cat-dom"/>
</dbReference>
<dbReference type="InterPro" id="IPR049940">
    <property type="entry name" value="GluQ/Sye"/>
</dbReference>
<feature type="domain" description="Glutamyl/glutaminyl-tRNA synthetase class Ib catalytic" evidence="9">
    <location>
        <begin position="4"/>
        <end position="236"/>
    </location>
</feature>
<protein>
    <recommendedName>
        <fullName evidence="7">Glutamyl-Q tRNA(Asp) synthetase</fullName>
        <shortName evidence="7">Glu-Q-RSs</shortName>
        <ecNumber evidence="7">6.1.1.-</ecNumber>
    </recommendedName>
</protein>
<evidence type="ECO:0000259" key="9">
    <source>
        <dbReference type="Pfam" id="PF00749"/>
    </source>
</evidence>
<dbReference type="PANTHER" id="PTHR43311:SF1">
    <property type="entry name" value="GLUTAMYL-Q TRNA(ASP) SYNTHETASE"/>
    <property type="match status" value="1"/>
</dbReference>
<name>A0ABY3XKE8_9GAMM</name>
<keyword evidence="3 7" id="KW-0547">Nucleotide-binding</keyword>
<keyword evidence="11" id="KW-1185">Reference proteome</keyword>
<dbReference type="PRINTS" id="PR00987">
    <property type="entry name" value="TRNASYNTHGLU"/>
</dbReference>
<dbReference type="InterPro" id="IPR022380">
    <property type="entry name" value="Glu-Q_tRNA(Asp)_Synthase"/>
</dbReference>
<dbReference type="PANTHER" id="PTHR43311">
    <property type="entry name" value="GLUTAMATE--TRNA LIGASE"/>
    <property type="match status" value="1"/>
</dbReference>